<keyword evidence="1" id="KW-0472">Membrane</keyword>
<evidence type="ECO:0000313" key="2">
    <source>
        <dbReference type="EMBL" id="GAA4305551.1"/>
    </source>
</evidence>
<organism evidence="2 3">
    <name type="scientific">Compostibacter hankyongensis</name>
    <dbReference type="NCBI Taxonomy" id="1007089"/>
    <lineage>
        <taxon>Bacteria</taxon>
        <taxon>Pseudomonadati</taxon>
        <taxon>Bacteroidota</taxon>
        <taxon>Chitinophagia</taxon>
        <taxon>Chitinophagales</taxon>
        <taxon>Chitinophagaceae</taxon>
        <taxon>Compostibacter</taxon>
    </lineage>
</organism>
<evidence type="ECO:0000256" key="1">
    <source>
        <dbReference type="SAM" id="Phobius"/>
    </source>
</evidence>
<protein>
    <recommendedName>
        <fullName evidence="4">Glycine zipper family protein</fullName>
    </recommendedName>
</protein>
<dbReference type="EMBL" id="BAABFN010000002">
    <property type="protein sequence ID" value="GAA4305551.1"/>
    <property type="molecule type" value="Genomic_DNA"/>
</dbReference>
<sequence length="43" mass="4496">MSAGLCVVVGILLSLVIKNMKVGLLLGLAFGLLGGGLISRWRR</sequence>
<reference evidence="3" key="1">
    <citation type="journal article" date="2019" name="Int. J. Syst. Evol. Microbiol.">
        <title>The Global Catalogue of Microorganisms (GCM) 10K type strain sequencing project: providing services to taxonomists for standard genome sequencing and annotation.</title>
        <authorList>
            <consortium name="The Broad Institute Genomics Platform"/>
            <consortium name="The Broad Institute Genome Sequencing Center for Infectious Disease"/>
            <person name="Wu L."/>
            <person name="Ma J."/>
        </authorList>
    </citation>
    <scope>NUCLEOTIDE SEQUENCE [LARGE SCALE GENOMIC DNA]</scope>
    <source>
        <strain evidence="3">JCM 17664</strain>
    </source>
</reference>
<keyword evidence="1" id="KW-1133">Transmembrane helix</keyword>
<name>A0ABP8FJY6_9BACT</name>
<dbReference type="Proteomes" id="UP001501207">
    <property type="component" value="Unassembled WGS sequence"/>
</dbReference>
<gene>
    <name evidence="2" type="ORF">GCM10023143_10880</name>
</gene>
<comment type="caution">
    <text evidence="2">The sequence shown here is derived from an EMBL/GenBank/DDBJ whole genome shotgun (WGS) entry which is preliminary data.</text>
</comment>
<evidence type="ECO:0000313" key="3">
    <source>
        <dbReference type="Proteomes" id="UP001501207"/>
    </source>
</evidence>
<feature type="transmembrane region" description="Helical" evidence="1">
    <location>
        <begin position="24"/>
        <end position="41"/>
    </location>
</feature>
<evidence type="ECO:0008006" key="4">
    <source>
        <dbReference type="Google" id="ProtNLM"/>
    </source>
</evidence>
<keyword evidence="3" id="KW-1185">Reference proteome</keyword>
<proteinExistence type="predicted"/>
<accession>A0ABP8FJY6</accession>
<keyword evidence="1" id="KW-0812">Transmembrane</keyword>